<gene>
    <name evidence="2" type="ORF">FHR94_003515</name>
</gene>
<keyword evidence="1" id="KW-0732">Signal</keyword>
<comment type="caution">
    <text evidence="2">The sequence shown here is derived from an EMBL/GenBank/DDBJ whole genome shotgun (WGS) entry which is preliminary data.</text>
</comment>
<dbReference type="RefSeq" id="WP_183327669.1">
    <property type="nucleotide sequence ID" value="NZ_JACHXP010000024.1"/>
</dbReference>
<evidence type="ECO:0000313" key="3">
    <source>
        <dbReference type="Proteomes" id="UP000547614"/>
    </source>
</evidence>
<feature type="chain" id="PRO_5032406772" description="Porin" evidence="1">
    <location>
        <begin position="33"/>
        <end position="417"/>
    </location>
</feature>
<dbReference type="EMBL" id="JACHXP010000024">
    <property type="protein sequence ID" value="MBB3192227.1"/>
    <property type="molecule type" value="Genomic_DNA"/>
</dbReference>
<dbReference type="AlphaFoldDB" id="A0A839VHR0"/>
<proteinExistence type="predicted"/>
<protein>
    <recommendedName>
        <fullName evidence="4">Porin</fullName>
    </recommendedName>
</protein>
<dbReference type="Proteomes" id="UP000547614">
    <property type="component" value="Unassembled WGS sequence"/>
</dbReference>
<evidence type="ECO:0008006" key="4">
    <source>
        <dbReference type="Google" id="ProtNLM"/>
    </source>
</evidence>
<reference evidence="2 3" key="1">
    <citation type="submission" date="2020-08" db="EMBL/GenBank/DDBJ databases">
        <title>Genomic Encyclopedia of Type Strains, Phase III (KMG-III): the genomes of soil and plant-associated and newly described type strains.</title>
        <authorList>
            <person name="Whitman W."/>
        </authorList>
    </citation>
    <scope>NUCLEOTIDE SEQUENCE [LARGE SCALE GENOMIC DNA]</scope>
    <source>
        <strain evidence="2 3">CECT 7282</strain>
    </source>
</reference>
<sequence length="417" mass="45717">MTSVTQKNRYTSQKLSFVASSLVMLCSSAAMAQDSYDDQIQDIKDRVASLEKTDPLRFGIGVETLYILADHSEPSRDKYGDYFLDKLELIVSGEWDNGLYYSSRWDYQVTQQAFFPAWTYAGLNHNDAWSTEIGVIIQPLGAGVDGSYYDNSFLSDVPLWLGLANNPDLGIKTQYEKNNWHWVAAFTKNTESSGDNPNARFRPDVVAQGNISPRGFDNQTFAADVEPTNTFHGGGAYTFDLGGSATLQLGSNGQFGNYHNTATNGDGGDHWAATAFANYISGGFALTVQGLSYDHNVTNAPGVNQSDDSIALSTGALIPADGQVYSTRLSYSMPASLGIYDNVTFYHDYDYLNSGSEDMFTSDDTQFNIVGVHLSKGGFHTWVSMLTSKNANFANGGPARNDDNWHSQFNIVGALYF</sequence>
<name>A0A839VHR0_9GAMM</name>
<accession>A0A839VHR0</accession>
<evidence type="ECO:0000313" key="2">
    <source>
        <dbReference type="EMBL" id="MBB3192227.1"/>
    </source>
</evidence>
<organism evidence="2 3">
    <name type="scientific">Halomonas cerina</name>
    <dbReference type="NCBI Taxonomy" id="447424"/>
    <lineage>
        <taxon>Bacteria</taxon>
        <taxon>Pseudomonadati</taxon>
        <taxon>Pseudomonadota</taxon>
        <taxon>Gammaproteobacteria</taxon>
        <taxon>Oceanospirillales</taxon>
        <taxon>Halomonadaceae</taxon>
        <taxon>Halomonas</taxon>
    </lineage>
</organism>
<keyword evidence="3" id="KW-1185">Reference proteome</keyword>
<evidence type="ECO:0000256" key="1">
    <source>
        <dbReference type="SAM" id="SignalP"/>
    </source>
</evidence>
<feature type="signal peptide" evidence="1">
    <location>
        <begin position="1"/>
        <end position="32"/>
    </location>
</feature>